<gene>
    <name evidence="1" type="ORF">PanWU01x14_113840</name>
</gene>
<sequence length="144" mass="16008">MDVVATRRMDVATRRILSKSSFVTTPAAASLFLKTTSMKILIPLEKGVGIKVKGVLRSSICPNDGDLTSISPTLAWLSERYKRDLPVLFHIRRPEPCREGTKGMFQISDELPLPISKQLSLLIKSFVAHMPFATDEAFLSKSVF</sequence>
<protein>
    <submittedName>
        <fullName evidence="1">Uncharacterized protein</fullName>
    </submittedName>
</protein>
<evidence type="ECO:0000313" key="2">
    <source>
        <dbReference type="Proteomes" id="UP000237105"/>
    </source>
</evidence>
<comment type="caution">
    <text evidence="1">The sequence shown here is derived from an EMBL/GenBank/DDBJ whole genome shotgun (WGS) entry which is preliminary data.</text>
</comment>
<dbReference type="AlphaFoldDB" id="A0A2P5CY29"/>
<name>A0A2P5CY29_PARAD</name>
<dbReference type="Proteomes" id="UP000237105">
    <property type="component" value="Unassembled WGS sequence"/>
</dbReference>
<reference evidence="2" key="1">
    <citation type="submission" date="2016-06" db="EMBL/GenBank/DDBJ databases">
        <title>Parallel loss of symbiosis genes in relatives of nitrogen-fixing non-legume Parasponia.</title>
        <authorList>
            <person name="Van Velzen R."/>
            <person name="Holmer R."/>
            <person name="Bu F."/>
            <person name="Rutten L."/>
            <person name="Van Zeijl A."/>
            <person name="Liu W."/>
            <person name="Santuari L."/>
            <person name="Cao Q."/>
            <person name="Sharma T."/>
            <person name="Shen D."/>
            <person name="Roswanjaya Y."/>
            <person name="Wardhani T."/>
            <person name="Kalhor M.S."/>
            <person name="Jansen J."/>
            <person name="Van den Hoogen J."/>
            <person name="Gungor B."/>
            <person name="Hartog M."/>
            <person name="Hontelez J."/>
            <person name="Verver J."/>
            <person name="Yang W.-C."/>
            <person name="Schijlen E."/>
            <person name="Repin R."/>
            <person name="Schilthuizen M."/>
            <person name="Schranz E."/>
            <person name="Heidstra R."/>
            <person name="Miyata K."/>
            <person name="Fedorova E."/>
            <person name="Kohlen W."/>
            <person name="Bisseling T."/>
            <person name="Smit S."/>
            <person name="Geurts R."/>
        </authorList>
    </citation>
    <scope>NUCLEOTIDE SEQUENCE [LARGE SCALE GENOMIC DNA]</scope>
    <source>
        <strain evidence="2">cv. WU1-14</strain>
    </source>
</reference>
<evidence type="ECO:0000313" key="1">
    <source>
        <dbReference type="EMBL" id="PON65895.1"/>
    </source>
</evidence>
<accession>A0A2P5CY29</accession>
<keyword evidence="2" id="KW-1185">Reference proteome</keyword>
<proteinExistence type="predicted"/>
<organism evidence="1 2">
    <name type="scientific">Parasponia andersonii</name>
    <name type="common">Sponia andersonii</name>
    <dbReference type="NCBI Taxonomy" id="3476"/>
    <lineage>
        <taxon>Eukaryota</taxon>
        <taxon>Viridiplantae</taxon>
        <taxon>Streptophyta</taxon>
        <taxon>Embryophyta</taxon>
        <taxon>Tracheophyta</taxon>
        <taxon>Spermatophyta</taxon>
        <taxon>Magnoliopsida</taxon>
        <taxon>eudicotyledons</taxon>
        <taxon>Gunneridae</taxon>
        <taxon>Pentapetalae</taxon>
        <taxon>rosids</taxon>
        <taxon>fabids</taxon>
        <taxon>Rosales</taxon>
        <taxon>Cannabaceae</taxon>
        <taxon>Parasponia</taxon>
    </lineage>
</organism>
<dbReference type="EMBL" id="JXTB01000084">
    <property type="protein sequence ID" value="PON65895.1"/>
    <property type="molecule type" value="Genomic_DNA"/>
</dbReference>